<dbReference type="eggNOG" id="COG0650">
    <property type="taxonomic scope" value="Bacteria"/>
</dbReference>
<sequence>MDEMGMNILYALLYLFLAPVGGGLLAGLDRKLAARMQRRVGPPVLQPFYDVLKLFEKERIAVNEAQGFYLAGFLFFMILSGIFFFAQGDILLVIFTLTMAGICLVVAAFSSSSPCSQMGAERELLQIMAYEPMLLFVAIAFYLKCNTFDLSKIMASPESNFLYMPGIFIGFLFILQIKFRKSPFDLSMSHEIHQELVQGIKTEFSGGMLALFEIAEWYEKIFLLGFVYLFFKWRDPWSGVTGILVCAAVLFLSTLIDNCTARMKWRHLLGSAWLVTLVAGFINIVFLMYIR</sequence>
<dbReference type="EMBL" id="ACIM02000001">
    <property type="protein sequence ID" value="EEW97979.1"/>
    <property type="molecule type" value="Genomic_DNA"/>
</dbReference>
<comment type="subcellular location">
    <subcellularLocation>
        <location evidence="1">Membrane</location>
        <topology evidence="1">Multi-pass membrane protein</topology>
    </subcellularLocation>
</comment>
<keyword evidence="7" id="KW-1185">Reference proteome</keyword>
<feature type="transmembrane region" description="Helical" evidence="5">
    <location>
        <begin position="237"/>
        <end position="256"/>
    </location>
</feature>
<evidence type="ECO:0000256" key="3">
    <source>
        <dbReference type="ARBA" id="ARBA00022989"/>
    </source>
</evidence>
<comment type="caution">
    <text evidence="6">The sequence shown here is derived from an EMBL/GenBank/DDBJ whole genome shotgun (WGS) entry which is preliminary data.</text>
</comment>
<organism evidence="6 7">
    <name type="scientific">Dialister invisus DSM 15470</name>
    <dbReference type="NCBI Taxonomy" id="592028"/>
    <lineage>
        <taxon>Bacteria</taxon>
        <taxon>Bacillati</taxon>
        <taxon>Bacillota</taxon>
        <taxon>Negativicutes</taxon>
        <taxon>Veillonellales</taxon>
        <taxon>Veillonellaceae</taxon>
        <taxon>Dialister</taxon>
    </lineage>
</organism>
<evidence type="ECO:0000256" key="5">
    <source>
        <dbReference type="SAM" id="Phobius"/>
    </source>
</evidence>
<feature type="transmembrane region" description="Helical" evidence="5">
    <location>
        <begin position="67"/>
        <end position="86"/>
    </location>
</feature>
<dbReference type="STRING" id="592028.GCWU000321_01975"/>
<keyword evidence="4 5" id="KW-0472">Membrane</keyword>
<evidence type="ECO:0000313" key="6">
    <source>
        <dbReference type="EMBL" id="EEW97979.1"/>
    </source>
</evidence>
<dbReference type="HOGENOM" id="CLU_015134_0_2_9"/>
<dbReference type="InterPro" id="IPR001694">
    <property type="entry name" value="NADH_UbQ_OxRdtase_su1/FPO"/>
</dbReference>
<feature type="transmembrane region" description="Helical" evidence="5">
    <location>
        <begin position="268"/>
        <end position="290"/>
    </location>
</feature>
<dbReference type="AlphaFoldDB" id="C9LQZ3"/>
<feature type="transmembrane region" description="Helical" evidence="5">
    <location>
        <begin position="162"/>
        <end position="179"/>
    </location>
</feature>
<feature type="transmembrane region" description="Helical" evidence="5">
    <location>
        <begin position="92"/>
        <end position="112"/>
    </location>
</feature>
<feature type="transmembrane region" description="Helical" evidence="5">
    <location>
        <begin position="209"/>
        <end position="231"/>
    </location>
</feature>
<gene>
    <name evidence="6" type="ORF">GCWU000321_01975</name>
</gene>
<name>C9LQZ3_9FIRM</name>
<dbReference type="GO" id="GO:0005886">
    <property type="term" value="C:plasma membrane"/>
    <property type="evidence" value="ECO:0007669"/>
    <property type="project" value="TreeGrafter"/>
</dbReference>
<dbReference type="Proteomes" id="UP000004736">
    <property type="component" value="Unassembled WGS sequence"/>
</dbReference>
<accession>C9LQZ3</accession>
<reference evidence="6" key="1">
    <citation type="submission" date="2009-09" db="EMBL/GenBank/DDBJ databases">
        <authorList>
            <person name="Weinstock G."/>
            <person name="Sodergren E."/>
            <person name="Clifton S."/>
            <person name="Fulton L."/>
            <person name="Fulton B."/>
            <person name="Courtney L."/>
            <person name="Fronick C."/>
            <person name="Harrison M."/>
            <person name="Strong C."/>
            <person name="Farmer C."/>
            <person name="Delahaunty K."/>
            <person name="Markovic C."/>
            <person name="Hall O."/>
            <person name="Minx P."/>
            <person name="Tomlinson C."/>
            <person name="Mitreva M."/>
            <person name="Nelson J."/>
            <person name="Hou S."/>
            <person name="Wollam A."/>
            <person name="Pepin K.H."/>
            <person name="Johnson M."/>
            <person name="Bhonagiri V."/>
            <person name="Nash W.E."/>
            <person name="Warren W."/>
            <person name="Chinwalla A."/>
            <person name="Mardis E.R."/>
            <person name="Wilson R.K."/>
        </authorList>
    </citation>
    <scope>NUCLEOTIDE SEQUENCE [LARGE SCALE GENOMIC DNA]</scope>
    <source>
        <strain evidence="6">DSM 15470</strain>
    </source>
</reference>
<dbReference type="PANTHER" id="PTHR43359">
    <property type="entry name" value="FORMATE HYDROGENLYASE SUBUNIT 4"/>
    <property type="match status" value="1"/>
</dbReference>
<proteinExistence type="predicted"/>
<keyword evidence="2 5" id="KW-0812">Transmembrane</keyword>
<dbReference type="Pfam" id="PF00146">
    <property type="entry name" value="NADHdh"/>
    <property type="match status" value="1"/>
</dbReference>
<protein>
    <submittedName>
        <fullName evidence="6">NADH dehydrogenase</fullName>
    </submittedName>
</protein>
<feature type="transmembrane region" description="Helical" evidence="5">
    <location>
        <begin position="6"/>
        <end position="28"/>
    </location>
</feature>
<evidence type="ECO:0000313" key="7">
    <source>
        <dbReference type="Proteomes" id="UP000004736"/>
    </source>
</evidence>
<evidence type="ECO:0000256" key="1">
    <source>
        <dbReference type="ARBA" id="ARBA00004141"/>
    </source>
</evidence>
<feature type="transmembrane region" description="Helical" evidence="5">
    <location>
        <begin position="124"/>
        <end position="142"/>
    </location>
</feature>
<dbReference type="InterPro" id="IPR052561">
    <property type="entry name" value="ComplexI_Subunit1"/>
</dbReference>
<evidence type="ECO:0000256" key="4">
    <source>
        <dbReference type="ARBA" id="ARBA00023136"/>
    </source>
</evidence>
<keyword evidence="3 5" id="KW-1133">Transmembrane helix</keyword>
<dbReference type="PANTHER" id="PTHR43359:SF1">
    <property type="entry name" value="FORMATE HYDROGENLYASE SUBUNIT 4-RELATED"/>
    <property type="match status" value="1"/>
</dbReference>
<evidence type="ECO:0000256" key="2">
    <source>
        <dbReference type="ARBA" id="ARBA00022692"/>
    </source>
</evidence>